<keyword evidence="3" id="KW-0813">Transport</keyword>
<keyword evidence="6 13" id="KW-1133">Transmembrane helix</keyword>
<comment type="similarity">
    <text evidence="2">Belongs to the glutamate-gated ion channel (TC 1.A.10.1) family.</text>
</comment>
<keyword evidence="8 13" id="KW-0472">Membrane</keyword>
<comment type="subcellular location">
    <subcellularLocation>
        <location evidence="1">Cell membrane</location>
        <topology evidence="1">Multi-pass membrane protein</topology>
    </subcellularLocation>
</comment>
<keyword evidence="4" id="KW-1003">Cell membrane</keyword>
<proteinExistence type="inferred from homology"/>
<dbReference type="GO" id="GO:0015276">
    <property type="term" value="F:ligand-gated monoatomic ion channel activity"/>
    <property type="evidence" value="ECO:0007669"/>
    <property type="project" value="InterPro"/>
</dbReference>
<evidence type="ECO:0000256" key="3">
    <source>
        <dbReference type="ARBA" id="ARBA00022448"/>
    </source>
</evidence>
<dbReference type="GO" id="GO:0050906">
    <property type="term" value="P:detection of stimulus involved in sensory perception"/>
    <property type="evidence" value="ECO:0007669"/>
    <property type="project" value="UniProtKB-ARBA"/>
</dbReference>
<keyword evidence="11" id="KW-1071">Ligand-gated ion channel</keyword>
<dbReference type="InterPro" id="IPR019594">
    <property type="entry name" value="Glu/Gly-bd"/>
</dbReference>
<evidence type="ECO:0000313" key="16">
    <source>
        <dbReference type="EMBL" id="KAA0186630.1"/>
    </source>
</evidence>
<evidence type="ECO:0000256" key="14">
    <source>
        <dbReference type="SAM" id="SignalP"/>
    </source>
</evidence>
<dbReference type="PANTHER" id="PTHR42643">
    <property type="entry name" value="IONOTROPIC RECEPTOR 20A-RELATED"/>
    <property type="match status" value="1"/>
</dbReference>
<reference evidence="16" key="1">
    <citation type="submission" date="2014-08" db="EMBL/GenBank/DDBJ databases">
        <authorList>
            <person name="Murali S."/>
            <person name="Richards S."/>
            <person name="Bandaranaike D."/>
            <person name="Bellair M."/>
            <person name="Blankenburg K."/>
            <person name="Chao H."/>
            <person name="Dinh H."/>
            <person name="Doddapaneni H."/>
            <person name="Dugan-Rocha S."/>
            <person name="Elkadiri S."/>
            <person name="Gnanaolivu R."/>
            <person name="Hughes D."/>
            <person name="Lee S."/>
            <person name="Li M."/>
            <person name="Ming W."/>
            <person name="Munidasa M."/>
            <person name="Muniz J."/>
            <person name="Nguyen L."/>
            <person name="Osuji N."/>
            <person name="Pu L.-L."/>
            <person name="Puazo M."/>
            <person name="Skinner E."/>
            <person name="Qu C."/>
            <person name="Quiroz J."/>
            <person name="Raj R."/>
            <person name="Weissenberger G."/>
            <person name="Xin Y."/>
            <person name="Zou X."/>
            <person name="Han Y."/>
            <person name="Worley K."/>
            <person name="Muzny D."/>
            <person name="Gibbs R."/>
        </authorList>
    </citation>
    <scope>NUCLEOTIDE SEQUENCE</scope>
    <source>
        <strain evidence="16">HAZT.00-mixed</strain>
        <tissue evidence="16">Whole organism</tissue>
    </source>
</reference>
<evidence type="ECO:0000256" key="4">
    <source>
        <dbReference type="ARBA" id="ARBA00022475"/>
    </source>
</evidence>
<sequence>MWCGRIIGLLIMFTHTSMSDNDQLKFIENTPYHEKKFDSIKSVLGELLWETFSGENLLLILDPFLKFNESFSEVLDWTLANASSIRTLYYWDEYTNDEYIPLEFIRGGFMNVIVVFFNYPSEFFNLLSNSWKWNPELLVLFSLNEKLDHSAIANHNVVRRSRFIIMIKPSVSQYTFLVYNVHQTFSNSSGTGEAALRLVGRWNSNAFQHKFNRSRREIDNFGGAKIALATSCTDFPFLYPGPNNTCPGAAFDILDILAAKLNFTYTWQMRTADCRWGSKTNGSWTGMFADLAYHNKSIIINNIELTWDRNVEFDSTYPYFSEGFSFILKIPDPLPKWRGVLYPFTTRVWVYILIMAIVVVALFTIAMSIMQPYKPHHIGFMQLMASLSNQGYSSEVHGVWMHVWMLPWWFMCFVLCMAYTSNLVAFLTITVPTKRIETINELADSKIIASMKDYGNFVPDALRNSQDQSLAKIGARLELFSHNEESVMVRGKVAGGTHALINGQSYNYYVRDYYNITPYTYFMQEVLYPSFVVYYLPKNTPQTELLSENLQHLVHAGFIRKLYDKHMLKEIPPDKEDDLQALSMPHLSAAFILCLCLYGVATLCLLLELLTARRVKQGKNTFKIENLFVA</sequence>
<feature type="chain" id="PRO_5025676151" evidence="14">
    <location>
        <begin position="20"/>
        <end position="630"/>
    </location>
</feature>
<dbReference type="InterPro" id="IPR052192">
    <property type="entry name" value="Insect_Ionotropic_Sensory_Rcpt"/>
</dbReference>
<evidence type="ECO:0000256" key="2">
    <source>
        <dbReference type="ARBA" id="ARBA00008685"/>
    </source>
</evidence>
<keyword evidence="5 13" id="KW-0812">Transmembrane</keyword>
<accession>A0A6A0GSE1</accession>
<dbReference type="Proteomes" id="UP000711488">
    <property type="component" value="Unassembled WGS sequence"/>
</dbReference>
<dbReference type="AlphaFoldDB" id="A0A6A0GSE1"/>
<evidence type="ECO:0000256" key="8">
    <source>
        <dbReference type="ARBA" id="ARBA00023136"/>
    </source>
</evidence>
<dbReference type="GO" id="GO:0005886">
    <property type="term" value="C:plasma membrane"/>
    <property type="evidence" value="ECO:0007669"/>
    <property type="project" value="UniProtKB-SubCell"/>
</dbReference>
<dbReference type="Pfam" id="PF10613">
    <property type="entry name" value="Lig_chan-Glu_bd"/>
    <property type="match status" value="1"/>
</dbReference>
<organism evidence="16">
    <name type="scientific">Hyalella azteca</name>
    <name type="common">Amphipod</name>
    <dbReference type="NCBI Taxonomy" id="294128"/>
    <lineage>
        <taxon>Eukaryota</taxon>
        <taxon>Metazoa</taxon>
        <taxon>Ecdysozoa</taxon>
        <taxon>Arthropoda</taxon>
        <taxon>Crustacea</taxon>
        <taxon>Multicrustacea</taxon>
        <taxon>Malacostraca</taxon>
        <taxon>Eumalacostraca</taxon>
        <taxon>Peracarida</taxon>
        <taxon>Amphipoda</taxon>
        <taxon>Senticaudata</taxon>
        <taxon>Talitrida</taxon>
        <taxon>Talitroidea</taxon>
        <taxon>Hyalellidae</taxon>
        <taxon>Hyalella</taxon>
    </lineage>
</organism>
<evidence type="ECO:0000256" key="9">
    <source>
        <dbReference type="ARBA" id="ARBA00023170"/>
    </source>
</evidence>
<evidence type="ECO:0000259" key="15">
    <source>
        <dbReference type="SMART" id="SM00918"/>
    </source>
</evidence>
<keyword evidence="12" id="KW-0407">Ion channel</keyword>
<keyword evidence="14" id="KW-0732">Signal</keyword>
<dbReference type="EMBL" id="JQDR03015442">
    <property type="protein sequence ID" value="KAA0186630.1"/>
    <property type="molecule type" value="Genomic_DNA"/>
</dbReference>
<keyword evidence="10" id="KW-0325">Glycoprotein</keyword>
<dbReference type="PANTHER" id="PTHR42643:SF24">
    <property type="entry name" value="IONOTROPIC RECEPTOR 60A"/>
    <property type="match status" value="1"/>
</dbReference>
<dbReference type="InterPro" id="IPR001320">
    <property type="entry name" value="Iontro_rcpt_C"/>
</dbReference>
<feature type="transmembrane region" description="Helical" evidence="13">
    <location>
        <begin position="348"/>
        <end position="370"/>
    </location>
</feature>
<evidence type="ECO:0000256" key="10">
    <source>
        <dbReference type="ARBA" id="ARBA00023180"/>
    </source>
</evidence>
<evidence type="ECO:0000256" key="1">
    <source>
        <dbReference type="ARBA" id="ARBA00004651"/>
    </source>
</evidence>
<comment type="caution">
    <text evidence="16">The sequence shown here is derived from an EMBL/GenBank/DDBJ whole genome shotgun (WGS) entry which is preliminary data.</text>
</comment>
<feature type="transmembrane region" description="Helical" evidence="13">
    <location>
        <begin position="519"/>
        <end position="537"/>
    </location>
</feature>
<evidence type="ECO:0000256" key="5">
    <source>
        <dbReference type="ARBA" id="ARBA00022692"/>
    </source>
</evidence>
<reference evidence="16" key="2">
    <citation type="journal article" date="2018" name="Environ. Sci. Technol.">
        <title>The Toxicogenome of Hyalella azteca: A Model for Sediment Ecotoxicology and Evolutionary Toxicology.</title>
        <authorList>
            <person name="Poynton H.C."/>
            <person name="Hasenbein S."/>
            <person name="Benoit J.B."/>
            <person name="Sepulveda M.S."/>
            <person name="Poelchau M.F."/>
            <person name="Hughes D.S.T."/>
            <person name="Murali S.C."/>
            <person name="Chen S."/>
            <person name="Glastad K.M."/>
            <person name="Goodisman M.A.D."/>
            <person name="Werren J.H."/>
            <person name="Vineis J.H."/>
            <person name="Bowen J.L."/>
            <person name="Friedrich M."/>
            <person name="Jones J."/>
            <person name="Robertson H.M."/>
            <person name="Feyereisen R."/>
            <person name="Mechler-Hickson A."/>
            <person name="Mathers N."/>
            <person name="Lee C.E."/>
            <person name="Colbourne J.K."/>
            <person name="Biales A."/>
            <person name="Johnston J.S."/>
            <person name="Wellborn G.A."/>
            <person name="Rosendale A.J."/>
            <person name="Cridge A.G."/>
            <person name="Munoz-Torres M.C."/>
            <person name="Bain P.A."/>
            <person name="Manny A.R."/>
            <person name="Major K.M."/>
            <person name="Lambert F.N."/>
            <person name="Vulpe C.D."/>
            <person name="Tuck P."/>
            <person name="Blalock B.J."/>
            <person name="Lin Y.Y."/>
            <person name="Smith M.E."/>
            <person name="Ochoa-Acuna H."/>
            <person name="Chen M.M."/>
            <person name="Childers C.P."/>
            <person name="Qu J."/>
            <person name="Dugan S."/>
            <person name="Lee S.L."/>
            <person name="Chao H."/>
            <person name="Dinh H."/>
            <person name="Han Y."/>
            <person name="Doddapaneni H."/>
            <person name="Worley K.C."/>
            <person name="Muzny D.M."/>
            <person name="Gibbs R.A."/>
            <person name="Richards S."/>
        </authorList>
    </citation>
    <scope>NUCLEOTIDE SEQUENCE</scope>
    <source>
        <strain evidence="16">HAZT.00-mixed</strain>
        <tissue evidence="16">Whole organism</tissue>
    </source>
</reference>
<evidence type="ECO:0000256" key="11">
    <source>
        <dbReference type="ARBA" id="ARBA00023286"/>
    </source>
</evidence>
<keyword evidence="7" id="KW-0406">Ion transport</keyword>
<keyword evidence="9 16" id="KW-0675">Receptor</keyword>
<dbReference type="Gene3D" id="1.10.287.70">
    <property type="match status" value="1"/>
</dbReference>
<reference evidence="16" key="3">
    <citation type="submission" date="2019-06" db="EMBL/GenBank/DDBJ databases">
        <authorList>
            <person name="Poynton C."/>
            <person name="Hasenbein S."/>
            <person name="Benoit J.B."/>
            <person name="Sepulveda M.S."/>
            <person name="Poelchau M.F."/>
            <person name="Murali S.C."/>
            <person name="Chen S."/>
            <person name="Glastad K.M."/>
            <person name="Werren J.H."/>
            <person name="Vineis J.H."/>
            <person name="Bowen J.L."/>
            <person name="Friedrich M."/>
            <person name="Jones J."/>
            <person name="Robertson H.M."/>
            <person name="Feyereisen R."/>
            <person name="Mechler-Hickson A."/>
            <person name="Mathers N."/>
            <person name="Lee C.E."/>
            <person name="Colbourne J.K."/>
            <person name="Biales A."/>
            <person name="Johnston J.S."/>
            <person name="Wellborn G.A."/>
            <person name="Rosendale A.J."/>
            <person name="Cridge A.G."/>
            <person name="Munoz-Torres M.C."/>
            <person name="Bain P.A."/>
            <person name="Manny A.R."/>
            <person name="Major K.M."/>
            <person name="Lambert F.N."/>
            <person name="Vulpe C.D."/>
            <person name="Tuck P."/>
            <person name="Blalock B.J."/>
            <person name="Lin Y.-Y."/>
            <person name="Smith M.E."/>
            <person name="Ochoa-Acuna H."/>
            <person name="Chen M.-J.M."/>
            <person name="Childers C.P."/>
            <person name="Qu J."/>
            <person name="Dugan S."/>
            <person name="Lee S.L."/>
            <person name="Chao H."/>
            <person name="Dinh H."/>
            <person name="Han Y."/>
            <person name="Doddapaneni H."/>
            <person name="Worley K.C."/>
            <person name="Muzny D.M."/>
            <person name="Gibbs R.A."/>
            <person name="Richards S."/>
        </authorList>
    </citation>
    <scope>NUCLEOTIDE SEQUENCE</scope>
    <source>
        <strain evidence="16">HAZT.00-mixed</strain>
        <tissue evidence="16">Whole organism</tissue>
    </source>
</reference>
<name>A0A6A0GSE1_HYAAZ</name>
<gene>
    <name evidence="16" type="ORF">HAZT_HAZT008169</name>
</gene>
<dbReference type="SMART" id="SM00918">
    <property type="entry name" value="Lig_chan-Glu_bd"/>
    <property type="match status" value="1"/>
</dbReference>
<feature type="signal peptide" evidence="14">
    <location>
        <begin position="1"/>
        <end position="19"/>
    </location>
</feature>
<evidence type="ECO:0000256" key="7">
    <source>
        <dbReference type="ARBA" id="ARBA00023065"/>
    </source>
</evidence>
<dbReference type="SUPFAM" id="SSF53850">
    <property type="entry name" value="Periplasmic binding protein-like II"/>
    <property type="match status" value="1"/>
</dbReference>
<evidence type="ECO:0000256" key="6">
    <source>
        <dbReference type="ARBA" id="ARBA00022989"/>
    </source>
</evidence>
<protein>
    <submittedName>
        <fullName evidence="16">Ionotropic receptor 104</fullName>
    </submittedName>
</protein>
<dbReference type="Pfam" id="PF00060">
    <property type="entry name" value="Lig_chan"/>
    <property type="match status" value="1"/>
</dbReference>
<evidence type="ECO:0000256" key="12">
    <source>
        <dbReference type="ARBA" id="ARBA00023303"/>
    </source>
</evidence>
<feature type="transmembrane region" description="Helical" evidence="13">
    <location>
        <begin position="408"/>
        <end position="429"/>
    </location>
</feature>
<evidence type="ECO:0000256" key="13">
    <source>
        <dbReference type="SAM" id="Phobius"/>
    </source>
</evidence>
<feature type="transmembrane region" description="Helical" evidence="13">
    <location>
        <begin position="587"/>
        <end position="610"/>
    </location>
</feature>
<dbReference type="Gene3D" id="3.40.190.10">
    <property type="entry name" value="Periplasmic binding protein-like II"/>
    <property type="match status" value="1"/>
</dbReference>
<feature type="domain" description="Ionotropic glutamate receptor L-glutamate and glycine-binding" evidence="15">
    <location>
        <begin position="236"/>
        <end position="293"/>
    </location>
</feature>